<keyword evidence="3" id="KW-1185">Reference proteome</keyword>
<dbReference type="EMBL" id="OW152821">
    <property type="protein sequence ID" value="CAH2077025.1"/>
    <property type="molecule type" value="Genomic_DNA"/>
</dbReference>
<gene>
    <name evidence="2" type="ORF">IPOD504_LOCUS17515</name>
</gene>
<feature type="region of interest" description="Disordered" evidence="1">
    <location>
        <begin position="73"/>
        <end position="97"/>
    </location>
</feature>
<accession>A0ABN8J8G1</accession>
<feature type="compositionally biased region" description="Pro residues" evidence="1">
    <location>
        <begin position="83"/>
        <end position="97"/>
    </location>
</feature>
<reference evidence="2" key="1">
    <citation type="submission" date="2022-03" db="EMBL/GenBank/DDBJ databases">
        <authorList>
            <person name="Martin H S."/>
        </authorList>
    </citation>
    <scope>NUCLEOTIDE SEQUENCE</scope>
</reference>
<name>A0ABN8J8G1_9NEOP</name>
<dbReference type="Proteomes" id="UP000837857">
    <property type="component" value="Chromosome 9"/>
</dbReference>
<evidence type="ECO:0000313" key="3">
    <source>
        <dbReference type="Proteomes" id="UP000837857"/>
    </source>
</evidence>
<proteinExistence type="predicted"/>
<protein>
    <submittedName>
        <fullName evidence="2">Uncharacterized protein</fullName>
    </submittedName>
</protein>
<sequence>MMTAEDFDRGLGTKRFIMQPGQLPVRRVGLHYALTSVLFATSQCGPVDISTGLPLHFSLNVYKQVVARNPSLGAGERGQPYNFPSPPPCPPPSPAQE</sequence>
<evidence type="ECO:0000256" key="1">
    <source>
        <dbReference type="SAM" id="MobiDB-lite"/>
    </source>
</evidence>
<organism evidence="2 3">
    <name type="scientific">Iphiclides podalirius</name>
    <name type="common">scarce swallowtail</name>
    <dbReference type="NCBI Taxonomy" id="110791"/>
    <lineage>
        <taxon>Eukaryota</taxon>
        <taxon>Metazoa</taxon>
        <taxon>Ecdysozoa</taxon>
        <taxon>Arthropoda</taxon>
        <taxon>Hexapoda</taxon>
        <taxon>Insecta</taxon>
        <taxon>Pterygota</taxon>
        <taxon>Neoptera</taxon>
        <taxon>Endopterygota</taxon>
        <taxon>Lepidoptera</taxon>
        <taxon>Glossata</taxon>
        <taxon>Ditrysia</taxon>
        <taxon>Papilionoidea</taxon>
        <taxon>Papilionidae</taxon>
        <taxon>Papilioninae</taxon>
        <taxon>Iphiclides</taxon>
    </lineage>
</organism>
<feature type="non-terminal residue" evidence="2">
    <location>
        <position position="1"/>
    </location>
</feature>
<evidence type="ECO:0000313" key="2">
    <source>
        <dbReference type="EMBL" id="CAH2077025.1"/>
    </source>
</evidence>